<reference evidence="1" key="1">
    <citation type="submission" date="2017-07" db="EMBL/GenBank/DDBJ databases">
        <authorList>
            <person name="Mikheyev A."/>
            <person name="Grau M."/>
        </authorList>
    </citation>
    <scope>NUCLEOTIDE SEQUENCE</scope>
    <source>
        <tissue evidence="1">Venom_gland</tissue>
    </source>
</reference>
<protein>
    <submittedName>
        <fullName evidence="1">Uncharacterized protein</fullName>
    </submittedName>
</protein>
<evidence type="ECO:0000313" key="1">
    <source>
        <dbReference type="EMBL" id="LAA73201.1"/>
    </source>
</evidence>
<accession>A0A2D4HMK3</accession>
<reference evidence="1" key="2">
    <citation type="submission" date="2017-11" db="EMBL/GenBank/DDBJ databases">
        <title>Coralsnake Venomics: Analyses of Venom Gland Transcriptomes and Proteomes of Six Brazilian Taxa.</title>
        <authorList>
            <person name="Aird S.D."/>
            <person name="Jorge da Silva N."/>
            <person name="Qiu L."/>
            <person name="Villar-Briones A."/>
            <person name="Aparecida-Saddi V."/>
            <person name="Campos-Telles M.P."/>
            <person name="Grau M."/>
            <person name="Mikheyev A.S."/>
        </authorList>
    </citation>
    <scope>NUCLEOTIDE SEQUENCE</scope>
    <source>
        <tissue evidence="1">Venom_gland</tissue>
    </source>
</reference>
<organism evidence="1">
    <name type="scientific">Micrurus lemniscatus lemniscatus</name>
    <dbReference type="NCBI Taxonomy" id="129467"/>
    <lineage>
        <taxon>Eukaryota</taxon>
        <taxon>Metazoa</taxon>
        <taxon>Chordata</taxon>
        <taxon>Craniata</taxon>
        <taxon>Vertebrata</taxon>
        <taxon>Euteleostomi</taxon>
        <taxon>Lepidosauria</taxon>
        <taxon>Squamata</taxon>
        <taxon>Bifurcata</taxon>
        <taxon>Unidentata</taxon>
        <taxon>Episquamata</taxon>
        <taxon>Toxicofera</taxon>
        <taxon>Serpentes</taxon>
        <taxon>Colubroidea</taxon>
        <taxon>Elapidae</taxon>
        <taxon>Elapinae</taxon>
        <taxon>Micrurus</taxon>
    </lineage>
</organism>
<sequence>MTAIMLNSLPCPTPDRYFASLQNLFLSILLQYTGDSGKCYISLLEKNQHISRCLKRSTCYKKRISPERSRLFHLFLLYASQKPVIWDLSKNSSHNTLCQVVAVMGREKQSQNDLFYVVSRIQSNLTSLKPAFAPSLFILFTDFHKLFSCRKTKHQH</sequence>
<proteinExistence type="predicted"/>
<dbReference type="EMBL" id="IACK01040178">
    <property type="protein sequence ID" value="LAA73201.1"/>
    <property type="molecule type" value="Transcribed_RNA"/>
</dbReference>
<name>A0A2D4HMK3_MICLE</name>
<dbReference type="AlphaFoldDB" id="A0A2D4HMK3"/>